<feature type="compositionally biased region" description="Basic residues" evidence="1">
    <location>
        <begin position="155"/>
        <end position="176"/>
    </location>
</feature>
<accession>A0A6A5YZX0</accession>
<evidence type="ECO:0000313" key="3">
    <source>
        <dbReference type="Proteomes" id="UP000799770"/>
    </source>
</evidence>
<feature type="compositionally biased region" description="Basic and acidic residues" evidence="1">
    <location>
        <begin position="186"/>
        <end position="196"/>
    </location>
</feature>
<sequence>MASARFETLNPQTQDLVDCLIPGIVSNWGLENILDAIPEEIRMRKWDCAKKDHILNEAENDARNWGVSFLKDLLTISRLTKGQLEVFQNDLRAGLDKAKGSHSWTRLKDIKELKKKYDGSAAVPSDSDSDVVIGSGALSSDESTTEDDVVEPMSKKRGRPLKKESKSKRKANKRRKEVSPPARLRRSSDISWERRDKSRRHGRDRQSAVYYTPDEPHYYPDERYFPHRRPAIQFGREQSYIGTPGTTMRYPSPFSSGASFATQDNNFSSMPEYGNLTKRQLELQLEVAEAELKAKKLRLAVLSANRRADMDGEGTKTEPHVVDDN</sequence>
<gene>
    <name evidence="2" type="ORF">BDV96DRAFT_602333</name>
</gene>
<dbReference type="AlphaFoldDB" id="A0A6A5YZX0"/>
<feature type="region of interest" description="Disordered" evidence="1">
    <location>
        <begin position="118"/>
        <end position="215"/>
    </location>
</feature>
<keyword evidence="3" id="KW-1185">Reference proteome</keyword>
<organism evidence="2 3">
    <name type="scientific">Lophiotrema nucula</name>
    <dbReference type="NCBI Taxonomy" id="690887"/>
    <lineage>
        <taxon>Eukaryota</taxon>
        <taxon>Fungi</taxon>
        <taxon>Dikarya</taxon>
        <taxon>Ascomycota</taxon>
        <taxon>Pezizomycotina</taxon>
        <taxon>Dothideomycetes</taxon>
        <taxon>Pleosporomycetidae</taxon>
        <taxon>Pleosporales</taxon>
        <taxon>Lophiotremataceae</taxon>
        <taxon>Lophiotrema</taxon>
    </lineage>
</organism>
<name>A0A6A5YZX0_9PLEO</name>
<protein>
    <submittedName>
        <fullName evidence="2">Uncharacterized protein</fullName>
    </submittedName>
</protein>
<dbReference type="EMBL" id="ML977331">
    <property type="protein sequence ID" value="KAF2112426.1"/>
    <property type="molecule type" value="Genomic_DNA"/>
</dbReference>
<reference evidence="2" key="1">
    <citation type="journal article" date="2020" name="Stud. Mycol.">
        <title>101 Dothideomycetes genomes: a test case for predicting lifestyles and emergence of pathogens.</title>
        <authorList>
            <person name="Haridas S."/>
            <person name="Albert R."/>
            <person name="Binder M."/>
            <person name="Bloem J."/>
            <person name="Labutti K."/>
            <person name="Salamov A."/>
            <person name="Andreopoulos B."/>
            <person name="Baker S."/>
            <person name="Barry K."/>
            <person name="Bills G."/>
            <person name="Bluhm B."/>
            <person name="Cannon C."/>
            <person name="Castanera R."/>
            <person name="Culley D."/>
            <person name="Daum C."/>
            <person name="Ezra D."/>
            <person name="Gonzalez J."/>
            <person name="Henrissat B."/>
            <person name="Kuo A."/>
            <person name="Liang C."/>
            <person name="Lipzen A."/>
            <person name="Lutzoni F."/>
            <person name="Magnuson J."/>
            <person name="Mondo S."/>
            <person name="Nolan M."/>
            <person name="Ohm R."/>
            <person name="Pangilinan J."/>
            <person name="Park H.-J."/>
            <person name="Ramirez L."/>
            <person name="Alfaro M."/>
            <person name="Sun H."/>
            <person name="Tritt A."/>
            <person name="Yoshinaga Y."/>
            <person name="Zwiers L.-H."/>
            <person name="Turgeon B."/>
            <person name="Goodwin S."/>
            <person name="Spatafora J."/>
            <person name="Crous P."/>
            <person name="Grigoriev I."/>
        </authorList>
    </citation>
    <scope>NUCLEOTIDE SEQUENCE</scope>
    <source>
        <strain evidence="2">CBS 627.86</strain>
    </source>
</reference>
<feature type="compositionally biased region" description="Low complexity" evidence="1">
    <location>
        <begin position="119"/>
        <end position="137"/>
    </location>
</feature>
<evidence type="ECO:0000256" key="1">
    <source>
        <dbReference type="SAM" id="MobiDB-lite"/>
    </source>
</evidence>
<feature type="region of interest" description="Disordered" evidence="1">
    <location>
        <begin position="306"/>
        <end position="325"/>
    </location>
</feature>
<evidence type="ECO:0000313" key="2">
    <source>
        <dbReference type="EMBL" id="KAF2112426.1"/>
    </source>
</evidence>
<dbReference type="Proteomes" id="UP000799770">
    <property type="component" value="Unassembled WGS sequence"/>
</dbReference>
<dbReference type="OrthoDB" id="3781687at2759"/>
<proteinExistence type="predicted"/>